<keyword evidence="1" id="KW-0418">Kinase</keyword>
<evidence type="ECO:0000313" key="3">
    <source>
        <dbReference type="EMBL" id="RHA69123.1"/>
    </source>
</evidence>
<dbReference type="EMBL" id="QRQN01000055">
    <property type="protein sequence ID" value="RHN02048.1"/>
    <property type="molecule type" value="Genomic_DNA"/>
</dbReference>
<dbReference type="InterPro" id="IPR027417">
    <property type="entry name" value="P-loop_NTPase"/>
</dbReference>
<evidence type="ECO:0000313" key="4">
    <source>
        <dbReference type="EMBL" id="RHC19073.1"/>
    </source>
</evidence>
<keyword evidence="1" id="KW-0808">Transferase</keyword>
<dbReference type="GO" id="GO:0016301">
    <property type="term" value="F:kinase activity"/>
    <property type="evidence" value="ECO:0007669"/>
    <property type="project" value="UniProtKB-KW"/>
</dbReference>
<dbReference type="RefSeq" id="WP_006856217.1">
    <property type="nucleotide sequence ID" value="NZ_CABIYH010000022.1"/>
</dbReference>
<organism evidence="1 7">
    <name type="scientific">Roseburia intestinalis</name>
    <dbReference type="NCBI Taxonomy" id="166486"/>
    <lineage>
        <taxon>Bacteria</taxon>
        <taxon>Bacillati</taxon>
        <taxon>Bacillota</taxon>
        <taxon>Clostridia</taxon>
        <taxon>Lachnospirales</taxon>
        <taxon>Lachnospiraceae</taxon>
        <taxon>Roseburia</taxon>
    </lineage>
</organism>
<dbReference type="EMBL" id="WGGT01000003">
    <property type="protein sequence ID" value="MVQ44900.1"/>
    <property type="molecule type" value="Genomic_DNA"/>
</dbReference>
<dbReference type="GeneID" id="61434753"/>
<evidence type="ECO:0000313" key="12">
    <source>
        <dbReference type="Proteomes" id="UP000479531"/>
    </source>
</evidence>
<evidence type="ECO:0000313" key="8">
    <source>
        <dbReference type="Proteomes" id="UP000283513"/>
    </source>
</evidence>
<dbReference type="Proteomes" id="UP000284051">
    <property type="component" value="Unassembled WGS sequence"/>
</dbReference>
<dbReference type="EMBL" id="QSHO01000003">
    <property type="protein sequence ID" value="RHC19073.1"/>
    <property type="molecule type" value="Genomic_DNA"/>
</dbReference>
<sequence>MIITIARQCGCEGDEVGRKLSEIYGIPCYSKKELIELAKEKKVYDKYPFYFGERQVDDMMSMVADDMNLKVRETPKKALSALFEDQPCIVIGRASDYAYKEHPDAVRIFLCGDKKTRISKIAKKHQVSELKAKMIVDDTDRRRKQYHNYYSGETWGLADNYDLCLDECKLGIDGVAAVVSAYIGQINGKD</sequence>
<proteinExistence type="predicted"/>
<protein>
    <submittedName>
        <fullName evidence="1 2">Cytidylate kinase</fullName>
    </submittedName>
</protein>
<dbReference type="STRING" id="166486.ERS852572_02806"/>
<dbReference type="Proteomes" id="UP000479531">
    <property type="component" value="Unassembled WGS sequence"/>
</dbReference>
<reference evidence="2 12" key="3">
    <citation type="submission" date="2019-10" db="EMBL/GenBank/DDBJ databases">
        <title>Roseburia spp. ameliorate alcoholic fatty liver via restoration of gut barrier function.</title>
        <authorList>
            <person name="Seo B."/>
            <person name="Ko G."/>
        </authorList>
    </citation>
    <scope>NUCLEOTIDE SEQUENCE [LARGE SCALE GENOMIC DNA]</scope>
    <source>
        <strain evidence="2 12">SNUG30017</strain>
    </source>
</reference>
<evidence type="ECO:0000313" key="1">
    <source>
        <dbReference type="EMBL" id="CUN24413.1"/>
    </source>
</evidence>
<evidence type="ECO:0000313" key="9">
    <source>
        <dbReference type="Proteomes" id="UP000283586"/>
    </source>
</evidence>
<dbReference type="Proteomes" id="UP000283586">
    <property type="component" value="Unassembled WGS sequence"/>
</dbReference>
<dbReference type="OrthoDB" id="9781180at2"/>
<name>A0A173VBA4_9FIRM</name>
<reference evidence="1 7" key="1">
    <citation type="submission" date="2015-09" db="EMBL/GenBank/DDBJ databases">
        <authorList>
            <consortium name="Pathogen Informatics"/>
        </authorList>
    </citation>
    <scope>NUCLEOTIDE SEQUENCE [LARGE SCALE GENOMIC DNA]</scope>
    <source>
        <strain evidence="1 7">2789STDY5834960</strain>
    </source>
</reference>
<dbReference type="EMBL" id="QRID01000008">
    <property type="protein sequence ID" value="RHG28230.1"/>
    <property type="molecule type" value="Genomic_DNA"/>
</dbReference>
<dbReference type="PaxDb" id="166486-ERS852572_02806"/>
<dbReference type="Proteomes" id="UP000095350">
    <property type="component" value="Unassembled WGS sequence"/>
</dbReference>
<evidence type="ECO:0000313" key="7">
    <source>
        <dbReference type="Proteomes" id="UP000095350"/>
    </source>
</evidence>
<evidence type="ECO:0000313" key="10">
    <source>
        <dbReference type="Proteomes" id="UP000284051"/>
    </source>
</evidence>
<dbReference type="EMBL" id="CYXZ01000022">
    <property type="protein sequence ID" value="CUN24413.1"/>
    <property type="molecule type" value="Genomic_DNA"/>
</dbReference>
<dbReference type="Pfam" id="PF13189">
    <property type="entry name" value="Cytidylate_kin2"/>
    <property type="match status" value="1"/>
</dbReference>
<dbReference type="Proteomes" id="UP000284465">
    <property type="component" value="Unassembled WGS sequence"/>
</dbReference>
<evidence type="ECO:0000313" key="2">
    <source>
        <dbReference type="EMBL" id="MVQ44900.1"/>
    </source>
</evidence>
<reference evidence="8 9" key="2">
    <citation type="submission" date="2018-08" db="EMBL/GenBank/DDBJ databases">
        <title>A genome reference for cultivated species of the human gut microbiota.</title>
        <authorList>
            <person name="Zou Y."/>
            <person name="Xue W."/>
            <person name="Luo G."/>
        </authorList>
    </citation>
    <scope>NUCLEOTIDE SEQUENCE [LARGE SCALE GENOMIC DNA]</scope>
    <source>
        <strain evidence="6 9">AF31-21AC</strain>
        <strain evidence="5 10">AM22-21LB</strain>
        <strain evidence="4 8">AM37-1AC</strain>
        <strain evidence="3 11">AM43-11</strain>
    </source>
</reference>
<dbReference type="Gene3D" id="3.40.50.300">
    <property type="entry name" value="P-loop containing nucleotide triphosphate hydrolases"/>
    <property type="match status" value="1"/>
</dbReference>
<evidence type="ECO:0000313" key="5">
    <source>
        <dbReference type="EMBL" id="RHG28230.1"/>
    </source>
</evidence>
<accession>A0A173VBA4</accession>
<dbReference type="Proteomes" id="UP000283513">
    <property type="component" value="Unassembled WGS sequence"/>
</dbReference>
<gene>
    <name evidence="5" type="ORF">DW264_09880</name>
    <name evidence="4" type="ORF">DW856_04040</name>
    <name evidence="3" type="ORF">DW927_03740</name>
    <name evidence="6" type="ORF">DWZ31_19570</name>
    <name evidence="1" type="ORF">ERS852572_02806</name>
    <name evidence="2" type="ORF">GCK47_04005</name>
</gene>
<dbReference type="AlphaFoldDB" id="A0A173VBA4"/>
<evidence type="ECO:0000313" key="6">
    <source>
        <dbReference type="EMBL" id="RHN02048.1"/>
    </source>
</evidence>
<dbReference type="EMBL" id="QSFP01000003">
    <property type="protein sequence ID" value="RHA69123.1"/>
    <property type="molecule type" value="Genomic_DNA"/>
</dbReference>
<evidence type="ECO:0000313" key="11">
    <source>
        <dbReference type="Proteomes" id="UP000284465"/>
    </source>
</evidence>